<comment type="similarity">
    <text evidence="9 11">Belongs to the DnaJ family.</text>
</comment>
<dbReference type="Proteomes" id="UP001174314">
    <property type="component" value="Chromosome"/>
</dbReference>
<keyword evidence="5 11" id="KW-0863">Zinc-finger</keyword>
<keyword evidence="4 11" id="KW-0677">Repeat</keyword>
<feature type="region of interest" description="Disordered" evidence="13">
    <location>
        <begin position="33"/>
        <end position="54"/>
    </location>
</feature>
<evidence type="ECO:0000256" key="9">
    <source>
        <dbReference type="ARBA" id="ARBA00061004"/>
    </source>
</evidence>
<sequence>MTAQREWAEKDYYKDLGVSRSASEDEIKKAYRKIARDNHPDSHPGDSAAEERFKQASEAYSVVGDAKKRKEYDELKDMLASGGLGGFGGSGFNNGGFNSGGFGGQYGSSGGFRTTFSNYDTGSGFSASDLFGGGSGGGINDILGDLFNGRGSASAAASRGQRNLRGADVETEITLDFREATKGATVPIRLTNPSSCQECHGSGAKPGTSPHTCSTCNGKGVVSDKRGAFGLSRPCSDCGGTGTKIDDPCPACKGSGVTNRTRTITVRVPSGVVDGQKVRLAGQGEAGMRGRPAGDLFVTVHVRPDKLFTRKGDDLRVTVPVSFSELALGGVVTVPTLDNKVRVKIPAGTNDGRTLRVRGRGVPKRNQKNGDLLVTVKVAVPPKLDEGAASALRSYVAEEKRLGFDPRANWPGKEG</sequence>
<reference evidence="16 17" key="1">
    <citation type="submission" date="2023-10" db="EMBL/GenBank/DDBJ databases">
        <title>complete genome sequence of Corynebacterium pseudokroppenstedtii P15-C1.</title>
        <authorList>
            <person name="Bruggemann H."/>
            <person name="Poehlein A."/>
        </authorList>
    </citation>
    <scope>NUCLEOTIDE SEQUENCE [LARGE SCALE GENOMIC DNA]</scope>
    <source>
        <strain evidence="16 17">P15_C1</strain>
    </source>
</reference>
<dbReference type="InterPro" id="IPR036869">
    <property type="entry name" value="J_dom_sf"/>
</dbReference>
<keyword evidence="3 11" id="KW-0479">Metal-binding</keyword>
<keyword evidence="6 11" id="KW-0862">Zinc</keyword>
<feature type="binding site" evidence="11">
    <location>
        <position position="238"/>
    </location>
    <ligand>
        <name>Zn(2+)</name>
        <dbReference type="ChEBI" id="CHEBI:29105"/>
        <label>2</label>
    </ligand>
</feature>
<dbReference type="FunFam" id="2.10.230.10:FF:000002">
    <property type="entry name" value="Molecular chaperone DnaJ"/>
    <property type="match status" value="1"/>
</dbReference>
<dbReference type="NCBIfam" id="NF008035">
    <property type="entry name" value="PRK10767.1"/>
    <property type="match status" value="1"/>
</dbReference>
<evidence type="ECO:0000256" key="6">
    <source>
        <dbReference type="ARBA" id="ARBA00022833"/>
    </source>
</evidence>
<dbReference type="InterPro" id="IPR001305">
    <property type="entry name" value="HSP_DnaJ_Cys-rich_dom"/>
</dbReference>
<feature type="binding site" evidence="11">
    <location>
        <position position="216"/>
    </location>
    <ligand>
        <name>Zn(2+)</name>
        <dbReference type="ChEBI" id="CHEBI:29105"/>
        <label>2</label>
    </ligand>
</feature>
<dbReference type="SUPFAM" id="SSF49493">
    <property type="entry name" value="HSP40/DnaJ peptide-binding domain"/>
    <property type="match status" value="2"/>
</dbReference>
<evidence type="ECO:0000259" key="15">
    <source>
        <dbReference type="PROSITE" id="PS51188"/>
    </source>
</evidence>
<dbReference type="GO" id="GO:0009408">
    <property type="term" value="P:response to heat"/>
    <property type="evidence" value="ECO:0007669"/>
    <property type="project" value="InterPro"/>
</dbReference>
<evidence type="ECO:0000256" key="2">
    <source>
        <dbReference type="ARBA" id="ARBA00022705"/>
    </source>
</evidence>
<organism evidence="16 17">
    <name type="scientific">Corynebacterium pseudokroppenstedtii</name>
    <dbReference type="NCBI Taxonomy" id="2804917"/>
    <lineage>
        <taxon>Bacteria</taxon>
        <taxon>Bacillati</taxon>
        <taxon>Actinomycetota</taxon>
        <taxon>Actinomycetes</taxon>
        <taxon>Mycobacteriales</taxon>
        <taxon>Corynebacteriaceae</taxon>
        <taxon>Corynebacterium</taxon>
    </lineage>
</organism>
<dbReference type="SUPFAM" id="SSF46565">
    <property type="entry name" value="Chaperone J-domain"/>
    <property type="match status" value="1"/>
</dbReference>
<dbReference type="GO" id="GO:0008270">
    <property type="term" value="F:zinc ion binding"/>
    <property type="evidence" value="ECO:0007669"/>
    <property type="project" value="UniProtKB-UniRule"/>
</dbReference>
<evidence type="ECO:0000256" key="1">
    <source>
        <dbReference type="ARBA" id="ARBA00022490"/>
    </source>
</evidence>
<dbReference type="PANTHER" id="PTHR43096:SF54">
    <property type="entry name" value="CHAPERONE PROTEIN DNAJ 1"/>
    <property type="match status" value="1"/>
</dbReference>
<feature type="repeat" description="CXXCXGXG motif" evidence="11">
    <location>
        <begin position="249"/>
        <end position="256"/>
    </location>
</feature>
<feature type="binding site" evidence="11">
    <location>
        <position position="199"/>
    </location>
    <ligand>
        <name>Zn(2+)</name>
        <dbReference type="ChEBI" id="CHEBI:29105"/>
        <label>1</label>
    </ligand>
</feature>
<gene>
    <name evidence="11 16" type="primary">dnaJ</name>
    <name evidence="16" type="ORF">Q0N40_01385</name>
</gene>
<evidence type="ECO:0000313" key="17">
    <source>
        <dbReference type="Proteomes" id="UP001174314"/>
    </source>
</evidence>
<evidence type="ECO:0000256" key="13">
    <source>
        <dbReference type="SAM" id="MobiDB-lite"/>
    </source>
</evidence>
<dbReference type="InterPro" id="IPR008971">
    <property type="entry name" value="HSP40/DnaJ_pept-bd"/>
</dbReference>
<name>A0AAU0PZD2_9CORY</name>
<dbReference type="AlphaFoldDB" id="A0AAU0PZD2"/>
<evidence type="ECO:0000256" key="4">
    <source>
        <dbReference type="ARBA" id="ARBA00022737"/>
    </source>
</evidence>
<dbReference type="Gene3D" id="1.10.287.110">
    <property type="entry name" value="DnaJ domain"/>
    <property type="match status" value="1"/>
</dbReference>
<feature type="binding site" evidence="11">
    <location>
        <position position="252"/>
    </location>
    <ligand>
        <name>Zn(2+)</name>
        <dbReference type="ChEBI" id="CHEBI:29105"/>
        <label>1</label>
    </ligand>
</feature>
<dbReference type="GO" id="GO:0042026">
    <property type="term" value="P:protein refolding"/>
    <property type="evidence" value="ECO:0007669"/>
    <property type="project" value="TreeGrafter"/>
</dbReference>
<evidence type="ECO:0000256" key="7">
    <source>
        <dbReference type="ARBA" id="ARBA00023016"/>
    </source>
</evidence>
<feature type="binding site" evidence="11">
    <location>
        <position position="249"/>
    </location>
    <ligand>
        <name>Zn(2+)</name>
        <dbReference type="ChEBI" id="CHEBI:29105"/>
        <label>1</label>
    </ligand>
</feature>
<dbReference type="GO" id="GO:0051082">
    <property type="term" value="F:unfolded protein binding"/>
    <property type="evidence" value="ECO:0007669"/>
    <property type="project" value="UniProtKB-UniRule"/>
</dbReference>
<dbReference type="NCBIfam" id="NF010872">
    <property type="entry name" value="PRK14279.1"/>
    <property type="match status" value="1"/>
</dbReference>
<feature type="binding site" evidence="11">
    <location>
        <position position="235"/>
    </location>
    <ligand>
        <name>Zn(2+)</name>
        <dbReference type="ChEBI" id="CHEBI:29105"/>
        <label>2</label>
    </ligand>
</feature>
<comment type="subcellular location">
    <subcellularLocation>
        <location evidence="11">Cytoplasm</location>
    </subcellularLocation>
</comment>
<dbReference type="Pfam" id="PF01556">
    <property type="entry name" value="DnaJ_C"/>
    <property type="match status" value="1"/>
</dbReference>
<dbReference type="CDD" id="cd10719">
    <property type="entry name" value="DnaJ_zf"/>
    <property type="match status" value="1"/>
</dbReference>
<feature type="domain" description="J" evidence="14">
    <location>
        <begin position="11"/>
        <end position="76"/>
    </location>
</feature>
<evidence type="ECO:0000259" key="14">
    <source>
        <dbReference type="PROSITE" id="PS50076"/>
    </source>
</evidence>
<dbReference type="CDD" id="cd06257">
    <property type="entry name" value="DnaJ"/>
    <property type="match status" value="1"/>
</dbReference>
<dbReference type="KEGG" id="cpsk:Q0N40_01385"/>
<dbReference type="GO" id="GO:0006260">
    <property type="term" value="P:DNA replication"/>
    <property type="evidence" value="ECO:0007669"/>
    <property type="project" value="UniProtKB-KW"/>
</dbReference>
<feature type="domain" description="CR-type" evidence="15">
    <location>
        <begin position="183"/>
        <end position="261"/>
    </location>
</feature>
<dbReference type="PRINTS" id="PR00625">
    <property type="entry name" value="JDOMAIN"/>
</dbReference>
<evidence type="ECO:0000256" key="8">
    <source>
        <dbReference type="ARBA" id="ARBA00023186"/>
    </source>
</evidence>
<dbReference type="InterPro" id="IPR036410">
    <property type="entry name" value="HSP_DnaJ_Cys-rich_dom_sf"/>
</dbReference>
<dbReference type="NCBIfam" id="TIGR02349">
    <property type="entry name" value="DnaJ_bact"/>
    <property type="match status" value="1"/>
</dbReference>
<feature type="repeat" description="CXXCXGXG motif" evidence="11">
    <location>
        <begin position="196"/>
        <end position="203"/>
    </location>
</feature>
<feature type="repeat" description="CXXCXGXG motif" evidence="11">
    <location>
        <begin position="235"/>
        <end position="242"/>
    </location>
</feature>
<evidence type="ECO:0000256" key="12">
    <source>
        <dbReference type="PROSITE-ProRule" id="PRU00546"/>
    </source>
</evidence>
<dbReference type="InterPro" id="IPR012724">
    <property type="entry name" value="DnaJ"/>
</dbReference>
<dbReference type="FunFam" id="2.60.260.20:FF:000005">
    <property type="entry name" value="Chaperone protein dnaJ 1, mitochondrial"/>
    <property type="match status" value="1"/>
</dbReference>
<dbReference type="HAMAP" id="MF_01152">
    <property type="entry name" value="DnaJ"/>
    <property type="match status" value="1"/>
</dbReference>
<keyword evidence="2 11" id="KW-0235">DNA replication</keyword>
<dbReference type="PANTHER" id="PTHR43096">
    <property type="entry name" value="DNAJ HOMOLOG 1, MITOCHONDRIAL-RELATED"/>
    <property type="match status" value="1"/>
</dbReference>
<dbReference type="Pfam" id="PF00226">
    <property type="entry name" value="DnaJ"/>
    <property type="match status" value="1"/>
</dbReference>
<dbReference type="InterPro" id="IPR001623">
    <property type="entry name" value="DnaJ_domain"/>
</dbReference>
<dbReference type="SMART" id="SM00271">
    <property type="entry name" value="DnaJ"/>
    <property type="match status" value="1"/>
</dbReference>
<feature type="zinc finger region" description="CR-type" evidence="12">
    <location>
        <begin position="183"/>
        <end position="261"/>
    </location>
</feature>
<accession>A0AAU0PZD2</accession>
<keyword evidence="7 11" id="KW-0346">Stress response</keyword>
<dbReference type="Gene3D" id="2.10.230.10">
    <property type="entry name" value="Heat shock protein DnaJ, cysteine-rich domain"/>
    <property type="match status" value="1"/>
</dbReference>
<dbReference type="Pfam" id="PF00684">
    <property type="entry name" value="DnaJ_CXXCXGXG"/>
    <property type="match status" value="1"/>
</dbReference>
<dbReference type="SUPFAM" id="SSF57938">
    <property type="entry name" value="DnaJ/Hsp40 cysteine-rich domain"/>
    <property type="match status" value="1"/>
</dbReference>
<keyword evidence="1 11" id="KW-0963">Cytoplasm</keyword>
<evidence type="ECO:0000256" key="5">
    <source>
        <dbReference type="ARBA" id="ARBA00022771"/>
    </source>
</evidence>
<feature type="binding site" evidence="11">
    <location>
        <position position="196"/>
    </location>
    <ligand>
        <name>Zn(2+)</name>
        <dbReference type="ChEBI" id="CHEBI:29105"/>
        <label>1</label>
    </ligand>
</feature>
<comment type="cofactor">
    <cofactor evidence="11">
        <name>Zn(2+)</name>
        <dbReference type="ChEBI" id="CHEBI:29105"/>
    </cofactor>
    <text evidence="11">Binds 2 Zn(2+) ions per monomer.</text>
</comment>
<comment type="subunit">
    <text evidence="11">Homodimer.</text>
</comment>
<feature type="repeat" description="CXXCXGXG motif" evidence="11">
    <location>
        <begin position="213"/>
        <end position="220"/>
    </location>
</feature>
<dbReference type="InterPro" id="IPR002939">
    <property type="entry name" value="DnaJ_C"/>
</dbReference>
<dbReference type="GO" id="GO:0031072">
    <property type="term" value="F:heat shock protein binding"/>
    <property type="evidence" value="ECO:0007669"/>
    <property type="project" value="InterPro"/>
</dbReference>
<proteinExistence type="inferred from homology"/>
<dbReference type="CDD" id="cd10747">
    <property type="entry name" value="DnaJ_C"/>
    <property type="match status" value="1"/>
</dbReference>
<dbReference type="EMBL" id="CP137757">
    <property type="protein sequence ID" value="WPF25234.1"/>
    <property type="molecule type" value="Genomic_DNA"/>
</dbReference>
<dbReference type="Gene3D" id="2.60.260.20">
    <property type="entry name" value="Urease metallochaperone UreE, N-terminal domain"/>
    <property type="match status" value="2"/>
</dbReference>
<feature type="binding site" evidence="11">
    <location>
        <position position="213"/>
    </location>
    <ligand>
        <name>Zn(2+)</name>
        <dbReference type="ChEBI" id="CHEBI:29105"/>
        <label>2</label>
    </ligand>
</feature>
<evidence type="ECO:0000256" key="11">
    <source>
        <dbReference type="HAMAP-Rule" id="MF_01152"/>
    </source>
</evidence>
<evidence type="ECO:0000256" key="3">
    <source>
        <dbReference type="ARBA" id="ARBA00022723"/>
    </source>
</evidence>
<dbReference type="GO" id="GO:0005524">
    <property type="term" value="F:ATP binding"/>
    <property type="evidence" value="ECO:0007669"/>
    <property type="project" value="InterPro"/>
</dbReference>
<protein>
    <recommendedName>
        <fullName evidence="10 11">Chaperone protein DnaJ</fullName>
    </recommendedName>
</protein>
<evidence type="ECO:0000313" key="16">
    <source>
        <dbReference type="EMBL" id="WPF25234.1"/>
    </source>
</evidence>
<comment type="function">
    <text evidence="11">Participates actively in the response to hyperosmotic and heat shock by preventing the aggregation of stress-denatured proteins and by disaggregating proteins, also in an autonomous, DnaK-independent fashion. Unfolded proteins bind initially to DnaJ; upon interaction with the DnaJ-bound protein, DnaK hydrolyzes its bound ATP, resulting in the formation of a stable complex. GrpE releases ADP from DnaK; ATP binding to DnaK triggers the release of the substrate protein, thus completing the reaction cycle. Several rounds of ATP-dependent interactions between DnaJ, DnaK and GrpE are required for fully efficient folding. Also involved, together with DnaK and GrpE, in the DNA replication of plasmids through activation of initiation proteins.</text>
</comment>
<evidence type="ECO:0000256" key="10">
    <source>
        <dbReference type="ARBA" id="ARBA00067609"/>
    </source>
</evidence>
<dbReference type="PROSITE" id="PS51188">
    <property type="entry name" value="ZF_CR"/>
    <property type="match status" value="1"/>
</dbReference>
<keyword evidence="17" id="KW-1185">Reference proteome</keyword>
<dbReference type="PROSITE" id="PS50076">
    <property type="entry name" value="DNAJ_2"/>
    <property type="match status" value="1"/>
</dbReference>
<dbReference type="RefSeq" id="WP_204087954.1">
    <property type="nucleotide sequence ID" value="NZ_CP137757.1"/>
</dbReference>
<keyword evidence="8 11" id="KW-0143">Chaperone</keyword>
<dbReference type="GO" id="GO:0005737">
    <property type="term" value="C:cytoplasm"/>
    <property type="evidence" value="ECO:0007669"/>
    <property type="project" value="UniProtKB-SubCell"/>
</dbReference>
<comment type="domain">
    <text evidence="11">The J domain is necessary and sufficient to stimulate DnaK ATPase activity. Zinc center 1 plays an important role in the autonomous, DnaK-independent chaperone activity of DnaJ. Zinc center 2 is essential for interaction with DnaK and for DnaJ activity.</text>
</comment>